<gene>
    <name evidence="5" type="ORF">E3C22_09240</name>
</gene>
<sequence length="315" mass="35053">MTFKKLVSGLAALAALVVFAPTGNFLGPRPAMAASEIAVVVNGMPVTTFQIRQRAAFLKLRREGGNLTSKATDELIDEALKQQEIRRRGIKIPDEAVEQAFENFAKQNKLTVAQLTEVLSRSGFSAQGFKDYIRVQMGWGQAVQASLRSSDRMSEQDAVQQMLAQGGKKPKTTEYTLQQVIFVVPPDERGSQMSRRKREAEGMRGRFNSCDRTYDIAKELRDVTVRDLGRVMQPELPPRWKDAIERTSVGKATPIQETERGVEFIAVCNSRQVSDDKAAAMVLQNQELEKLGKGESGPDKALLEKVKKNAQIIRK</sequence>
<dbReference type="PANTHER" id="PTHR47637:SF1">
    <property type="entry name" value="CHAPERONE SURA"/>
    <property type="match status" value="1"/>
</dbReference>
<dbReference type="Proteomes" id="UP000298179">
    <property type="component" value="Unassembled WGS sequence"/>
</dbReference>
<keyword evidence="6" id="KW-1185">Reference proteome</keyword>
<evidence type="ECO:0000313" key="6">
    <source>
        <dbReference type="Proteomes" id="UP000298179"/>
    </source>
</evidence>
<dbReference type="RefSeq" id="WP_134761688.1">
    <property type="nucleotide sequence ID" value="NZ_SOZD01000002.1"/>
</dbReference>
<comment type="caution">
    <text evidence="5">The sequence shown here is derived from an EMBL/GenBank/DDBJ whole genome shotgun (WGS) entry which is preliminary data.</text>
</comment>
<dbReference type="AlphaFoldDB" id="A0A4Y8RR07"/>
<feature type="chain" id="PRO_5021440580" evidence="3">
    <location>
        <begin position="21"/>
        <end position="315"/>
    </location>
</feature>
<dbReference type="OrthoDB" id="9791746at2"/>
<dbReference type="InterPro" id="IPR027304">
    <property type="entry name" value="Trigger_fact/SurA_dom_sf"/>
</dbReference>
<name>A0A4Y8RR07_9HYPH</name>
<dbReference type="Gene3D" id="1.10.4030.10">
    <property type="entry name" value="Porin chaperone SurA, peptide-binding domain"/>
    <property type="match status" value="1"/>
</dbReference>
<evidence type="ECO:0000256" key="3">
    <source>
        <dbReference type="SAM" id="SignalP"/>
    </source>
</evidence>
<organism evidence="5 6">
    <name type="scientific">Jiella endophytica</name>
    <dbReference type="NCBI Taxonomy" id="2558362"/>
    <lineage>
        <taxon>Bacteria</taxon>
        <taxon>Pseudomonadati</taxon>
        <taxon>Pseudomonadota</taxon>
        <taxon>Alphaproteobacteria</taxon>
        <taxon>Hyphomicrobiales</taxon>
        <taxon>Aurantimonadaceae</taxon>
        <taxon>Jiella</taxon>
    </lineage>
</organism>
<dbReference type="Pfam" id="PF09312">
    <property type="entry name" value="SurA_N"/>
    <property type="match status" value="1"/>
</dbReference>
<keyword evidence="5" id="KW-0413">Isomerase</keyword>
<keyword evidence="1 3" id="KW-0732">Signal</keyword>
<dbReference type="InterPro" id="IPR015391">
    <property type="entry name" value="SurA_N"/>
</dbReference>
<evidence type="ECO:0000259" key="4">
    <source>
        <dbReference type="Pfam" id="PF09312"/>
    </source>
</evidence>
<evidence type="ECO:0000256" key="2">
    <source>
        <dbReference type="ARBA" id="ARBA00023110"/>
    </source>
</evidence>
<evidence type="ECO:0000256" key="1">
    <source>
        <dbReference type="ARBA" id="ARBA00022729"/>
    </source>
</evidence>
<dbReference type="InterPro" id="IPR050280">
    <property type="entry name" value="OMP_Chaperone_SurA"/>
</dbReference>
<dbReference type="SUPFAM" id="SSF109998">
    <property type="entry name" value="Triger factor/SurA peptide-binding domain-like"/>
    <property type="match status" value="1"/>
</dbReference>
<dbReference type="PANTHER" id="PTHR47637">
    <property type="entry name" value="CHAPERONE SURA"/>
    <property type="match status" value="1"/>
</dbReference>
<feature type="signal peptide" evidence="3">
    <location>
        <begin position="1"/>
        <end position="20"/>
    </location>
</feature>
<reference evidence="5 6" key="1">
    <citation type="submission" date="2019-03" db="EMBL/GenBank/DDBJ databases">
        <title>Jiella endophytica sp. nov., a novel endophytic bacterium isolated from root of Ficus microcarpa Linn. f.</title>
        <authorList>
            <person name="Tuo L."/>
        </authorList>
    </citation>
    <scope>NUCLEOTIDE SEQUENCE [LARGE SCALE GENOMIC DNA]</scope>
    <source>
        <strain evidence="5 6">CBS5Q-3</strain>
    </source>
</reference>
<accession>A0A4Y8RR07</accession>
<protein>
    <submittedName>
        <fullName evidence="5">Peptidylprolyl isomerase</fullName>
    </submittedName>
</protein>
<dbReference type="EMBL" id="SOZD01000002">
    <property type="protein sequence ID" value="TFF25520.1"/>
    <property type="molecule type" value="Genomic_DNA"/>
</dbReference>
<dbReference type="GO" id="GO:0003755">
    <property type="term" value="F:peptidyl-prolyl cis-trans isomerase activity"/>
    <property type="evidence" value="ECO:0007669"/>
    <property type="project" value="UniProtKB-KW"/>
</dbReference>
<proteinExistence type="predicted"/>
<feature type="domain" description="SurA N-terminal" evidence="4">
    <location>
        <begin position="67"/>
        <end position="137"/>
    </location>
</feature>
<evidence type="ECO:0000313" key="5">
    <source>
        <dbReference type="EMBL" id="TFF25520.1"/>
    </source>
</evidence>
<keyword evidence="2" id="KW-0697">Rotamase</keyword>